<evidence type="ECO:0000313" key="3">
    <source>
        <dbReference type="Proteomes" id="UP000000560"/>
    </source>
</evidence>
<dbReference type="STRING" id="227321.Q5AWU1"/>
<dbReference type="OMA" id="NLAKECW"/>
<dbReference type="PROSITE" id="PS51462">
    <property type="entry name" value="NUDIX"/>
    <property type="match status" value="1"/>
</dbReference>
<dbReference type="PANTHER" id="PTHR13622">
    <property type="entry name" value="THIAMIN PYROPHOSPHOKINASE"/>
    <property type="match status" value="1"/>
</dbReference>
<dbReference type="GeneID" id="2870002"/>
<protein>
    <recommendedName>
        <fullName evidence="1">Nudix hydrolase domain-containing protein</fullName>
    </recommendedName>
</protein>
<dbReference type="RefSeq" id="XP_680508.1">
    <property type="nucleotide sequence ID" value="XM_675416.1"/>
</dbReference>
<reference evidence="3" key="1">
    <citation type="journal article" date="2005" name="Nature">
        <title>Sequencing of Aspergillus nidulans and comparative analysis with A. fumigatus and A. oryzae.</title>
        <authorList>
            <person name="Galagan J.E."/>
            <person name="Calvo S.E."/>
            <person name="Cuomo C."/>
            <person name="Ma L.J."/>
            <person name="Wortman J.R."/>
            <person name="Batzoglou S."/>
            <person name="Lee S.I."/>
            <person name="Basturkmen M."/>
            <person name="Spevak C.C."/>
            <person name="Clutterbuck J."/>
            <person name="Kapitonov V."/>
            <person name="Jurka J."/>
            <person name="Scazzocchio C."/>
            <person name="Farman M."/>
            <person name="Butler J."/>
            <person name="Purcell S."/>
            <person name="Harris S."/>
            <person name="Braus G.H."/>
            <person name="Draht O."/>
            <person name="Busch S."/>
            <person name="D'Enfert C."/>
            <person name="Bouchier C."/>
            <person name="Goldman G.H."/>
            <person name="Bell-Pedersen D."/>
            <person name="Griffiths-Jones S."/>
            <person name="Doonan J.H."/>
            <person name="Yu J."/>
            <person name="Vienken K."/>
            <person name="Pain A."/>
            <person name="Freitag M."/>
            <person name="Selker E.U."/>
            <person name="Archer D.B."/>
            <person name="Penalva M.A."/>
            <person name="Oakley B.R."/>
            <person name="Momany M."/>
            <person name="Tanaka T."/>
            <person name="Kumagai T."/>
            <person name="Asai K."/>
            <person name="Machida M."/>
            <person name="Nierman W.C."/>
            <person name="Denning D.W."/>
            <person name="Caddick M."/>
            <person name="Hynes M."/>
            <person name="Paoletti M."/>
            <person name="Fischer R."/>
            <person name="Miller B."/>
            <person name="Dyer P."/>
            <person name="Sachs M.S."/>
            <person name="Osmani S.A."/>
            <person name="Birren B.W."/>
        </authorList>
    </citation>
    <scope>NUCLEOTIDE SEQUENCE [LARGE SCALE GENOMIC DNA]</scope>
    <source>
        <strain evidence="3">FGSC A4 / ATCC 38163 / CBS 112.46 / NRRL 194 / M139</strain>
    </source>
</reference>
<gene>
    <name evidence="2" type="ORF">ANIA_07239</name>
</gene>
<dbReference type="Proteomes" id="UP000000560">
    <property type="component" value="Chromosome IV"/>
</dbReference>
<dbReference type="EMBL" id="BN001304">
    <property type="protein sequence ID" value="CBF78790.1"/>
    <property type="molecule type" value="Genomic_DNA"/>
</dbReference>
<dbReference type="Gene3D" id="3.90.79.10">
    <property type="entry name" value="Nucleoside Triphosphate Pyrophosphohydrolase"/>
    <property type="match status" value="1"/>
</dbReference>
<dbReference type="Pfam" id="PF00293">
    <property type="entry name" value="NUDIX"/>
    <property type="match status" value="1"/>
</dbReference>
<name>Q5AWU1_EMENI</name>
<evidence type="ECO:0000259" key="1">
    <source>
        <dbReference type="PROSITE" id="PS51462"/>
    </source>
</evidence>
<dbReference type="InterPro" id="IPR015797">
    <property type="entry name" value="NUDIX_hydrolase-like_dom_sf"/>
</dbReference>
<dbReference type="CDD" id="cd03676">
    <property type="entry name" value="NUDIX_Tnr3_like"/>
    <property type="match status" value="1"/>
</dbReference>
<sequence length="232" mass="26289">MESTLHRMSQSPHPQLSRLSRAWRNETFPIRHPETGKLLLEIERSASTLFGIFTSGVQLTCFVDDPDRGLLLWIARRSLTKQTYPGLLDNTAAGGLETRFWEKPVEAVVREAVEEASLDEDLVRRGLCGGGAISYYHVKRPSERCEAGPLQPEVEYVYELRLDPSTMPVPGDGEVEGFYLWTVEEVMRALREGEFKLNSAVAVIDFLVRHGVVTAENEAGYLEIWMPKRIRL</sequence>
<dbReference type="SUPFAM" id="SSF55811">
    <property type="entry name" value="Nudix"/>
    <property type="match status" value="1"/>
</dbReference>
<dbReference type="InterPro" id="IPR000086">
    <property type="entry name" value="NUDIX_hydrolase_dom"/>
</dbReference>
<accession>C8VCX3</accession>
<dbReference type="KEGG" id="ani:ANIA_07239"/>
<dbReference type="OrthoDB" id="10261522at2759"/>
<dbReference type="FunFam" id="3.90.79.10:FF:000019">
    <property type="entry name" value="Thiamin pyrophosphokinase, putative"/>
    <property type="match status" value="1"/>
</dbReference>
<organism evidence="2 3">
    <name type="scientific">Emericella nidulans (strain FGSC A4 / ATCC 38163 / CBS 112.46 / NRRL 194 / M139)</name>
    <name type="common">Aspergillus nidulans</name>
    <dbReference type="NCBI Taxonomy" id="227321"/>
    <lineage>
        <taxon>Eukaryota</taxon>
        <taxon>Fungi</taxon>
        <taxon>Dikarya</taxon>
        <taxon>Ascomycota</taxon>
        <taxon>Pezizomycotina</taxon>
        <taxon>Eurotiomycetes</taxon>
        <taxon>Eurotiomycetidae</taxon>
        <taxon>Eurotiales</taxon>
        <taxon>Aspergillaceae</taxon>
        <taxon>Aspergillus</taxon>
        <taxon>Aspergillus subgen. Nidulantes</taxon>
    </lineage>
</organism>
<dbReference type="HOGENOM" id="CLU_048013_2_0_1"/>
<dbReference type="AlphaFoldDB" id="Q5AWU1"/>
<dbReference type="PANTHER" id="PTHR13622:SF13">
    <property type="entry name" value="NUDIX HYDROLASE DOMAIN-CONTAINING PROTEIN"/>
    <property type="match status" value="1"/>
</dbReference>
<proteinExistence type="predicted"/>
<feature type="domain" description="Nudix hydrolase" evidence="1">
    <location>
        <begin position="54"/>
        <end position="203"/>
    </location>
</feature>
<evidence type="ECO:0000313" key="2">
    <source>
        <dbReference type="EMBL" id="CBF78790.1"/>
    </source>
</evidence>
<accession>Q5AWU1</accession>
<keyword evidence="3" id="KW-1185">Reference proteome</keyword>
<dbReference type="InParanoid" id="Q5AWU1"/>
<reference evidence="3" key="2">
    <citation type="journal article" date="2009" name="Fungal Genet. Biol.">
        <title>The 2008 update of the Aspergillus nidulans genome annotation: a community effort.</title>
        <authorList>
            <person name="Wortman J.R."/>
            <person name="Gilsenan J.M."/>
            <person name="Joardar V."/>
            <person name="Deegan J."/>
            <person name="Clutterbuck J."/>
            <person name="Andersen M.R."/>
            <person name="Archer D."/>
            <person name="Bencina M."/>
            <person name="Braus G."/>
            <person name="Coutinho P."/>
            <person name="von Dohren H."/>
            <person name="Doonan J."/>
            <person name="Driessen A.J."/>
            <person name="Durek P."/>
            <person name="Espeso E."/>
            <person name="Fekete E."/>
            <person name="Flipphi M."/>
            <person name="Estrada C.G."/>
            <person name="Geysens S."/>
            <person name="Goldman G."/>
            <person name="de Groot P.W."/>
            <person name="Hansen K."/>
            <person name="Harris S.D."/>
            <person name="Heinekamp T."/>
            <person name="Helmstaedt K."/>
            <person name="Henrissat B."/>
            <person name="Hofmann G."/>
            <person name="Homan T."/>
            <person name="Horio T."/>
            <person name="Horiuchi H."/>
            <person name="James S."/>
            <person name="Jones M."/>
            <person name="Karaffa L."/>
            <person name="Karanyi Z."/>
            <person name="Kato M."/>
            <person name="Keller N."/>
            <person name="Kelly D.E."/>
            <person name="Kiel J.A."/>
            <person name="Kim J.M."/>
            <person name="van der Klei I.J."/>
            <person name="Klis F.M."/>
            <person name="Kovalchuk A."/>
            <person name="Krasevec N."/>
            <person name="Kubicek C.P."/>
            <person name="Liu B."/>
            <person name="Maccabe A."/>
            <person name="Meyer V."/>
            <person name="Mirabito P."/>
            <person name="Miskei M."/>
            <person name="Mos M."/>
            <person name="Mullins J."/>
            <person name="Nelson D.R."/>
            <person name="Nielsen J."/>
            <person name="Oakley B.R."/>
            <person name="Osmani S.A."/>
            <person name="Pakula T."/>
            <person name="Paszewski A."/>
            <person name="Paulsen I."/>
            <person name="Pilsyk S."/>
            <person name="Pocsi I."/>
            <person name="Punt P.J."/>
            <person name="Ram A.F."/>
            <person name="Ren Q."/>
            <person name="Robellet X."/>
            <person name="Robson G."/>
            <person name="Seiboth B."/>
            <person name="van Solingen P."/>
            <person name="Specht T."/>
            <person name="Sun J."/>
            <person name="Taheri-Talesh N."/>
            <person name="Takeshita N."/>
            <person name="Ussery D."/>
            <person name="vanKuyk P.A."/>
            <person name="Visser H."/>
            <person name="van de Vondervoort P.J."/>
            <person name="de Vries R.P."/>
            <person name="Walton J."/>
            <person name="Xiang X."/>
            <person name="Xiong Y."/>
            <person name="Zeng A.P."/>
            <person name="Brandt B.W."/>
            <person name="Cornell M.J."/>
            <person name="van den Hondel C.A."/>
            <person name="Visser J."/>
            <person name="Oliver S.G."/>
            <person name="Turner G."/>
        </authorList>
    </citation>
    <scope>GENOME REANNOTATION</scope>
    <source>
        <strain evidence="3">FGSC A4 / ATCC 38163 / CBS 112.46 / NRRL 194 / M139</strain>
    </source>
</reference>
<dbReference type="eggNOG" id="KOG4313">
    <property type="taxonomic scope" value="Eukaryota"/>
</dbReference>
<dbReference type="GO" id="GO:0044715">
    <property type="term" value="F:8-oxo-dGDP phosphatase activity"/>
    <property type="evidence" value="ECO:0000318"/>
    <property type="project" value="GO_Central"/>
</dbReference>